<dbReference type="AlphaFoldDB" id="A0A1H3PJQ8"/>
<dbReference type="EMBL" id="FNOK01000042">
    <property type="protein sequence ID" value="SDZ01270.1"/>
    <property type="molecule type" value="Genomic_DNA"/>
</dbReference>
<dbReference type="Proteomes" id="UP000199529">
    <property type="component" value="Unassembled WGS sequence"/>
</dbReference>
<keyword evidence="2" id="KW-1185">Reference proteome</keyword>
<dbReference type="STRING" id="418495.SAMN05216215_104267"/>
<organism evidence="1 2">
    <name type="scientific">Saccharopolyspora shandongensis</name>
    <dbReference type="NCBI Taxonomy" id="418495"/>
    <lineage>
        <taxon>Bacteria</taxon>
        <taxon>Bacillati</taxon>
        <taxon>Actinomycetota</taxon>
        <taxon>Actinomycetes</taxon>
        <taxon>Pseudonocardiales</taxon>
        <taxon>Pseudonocardiaceae</taxon>
        <taxon>Saccharopolyspora</taxon>
    </lineage>
</organism>
<gene>
    <name evidence="1" type="ORF">SAMN05216215_104267</name>
</gene>
<proteinExistence type="predicted"/>
<protein>
    <submittedName>
        <fullName evidence="1">Uncharacterized protein</fullName>
    </submittedName>
</protein>
<accession>A0A1H3PJQ8</accession>
<name>A0A1H3PJQ8_9PSEU</name>
<sequence>MVGIIAAEIMRRSGSIWPAVAVHVVDNMGLPLFVLITGTAGPG</sequence>
<evidence type="ECO:0000313" key="2">
    <source>
        <dbReference type="Proteomes" id="UP000199529"/>
    </source>
</evidence>
<evidence type="ECO:0000313" key="1">
    <source>
        <dbReference type="EMBL" id="SDZ01270.1"/>
    </source>
</evidence>
<reference evidence="2" key="1">
    <citation type="submission" date="2016-10" db="EMBL/GenBank/DDBJ databases">
        <authorList>
            <person name="Varghese N."/>
            <person name="Submissions S."/>
        </authorList>
    </citation>
    <scope>NUCLEOTIDE SEQUENCE [LARGE SCALE GENOMIC DNA]</scope>
    <source>
        <strain evidence="2">CGMCC 4.3530</strain>
    </source>
</reference>